<name>A0ABS7ACL4_9PROT</name>
<proteinExistence type="predicted"/>
<sequence length="249" mass="25030">MTGAAEAHIDKTAAARPAVVVLVALPLLAACGGARLSGEVTAPPAASPPARLLVVTDGGDAIADGADIALASRTASMLSEAVIRGLAERGIPAEIASADHGRPDAARLSLSLRQIEEGSRLQRIALGFGLGQSRLEVAARLEPAGAPSPDLLAFQAVAHSGYRPGLVMPLGVGLGVRGAMALVGAAGIGVAEMRGRGPGRDLSDLADAVAERTAAYYRQAGWSPRAAPLSHPEDGTAVAVPATEALRRG</sequence>
<reference evidence="1 2" key="1">
    <citation type="submission" date="2021-07" db="EMBL/GenBank/DDBJ databases">
        <authorList>
            <person name="So Y."/>
        </authorList>
    </citation>
    <scope>NUCLEOTIDE SEQUENCE [LARGE SCALE GENOMIC DNA]</scope>
    <source>
        <strain evidence="1 2">HJA6</strain>
    </source>
</reference>
<organism evidence="1 2">
    <name type="scientific">Roseomonas alba</name>
    <dbReference type="NCBI Taxonomy" id="2846776"/>
    <lineage>
        <taxon>Bacteria</taxon>
        <taxon>Pseudomonadati</taxon>
        <taxon>Pseudomonadota</taxon>
        <taxon>Alphaproteobacteria</taxon>
        <taxon>Acetobacterales</taxon>
        <taxon>Roseomonadaceae</taxon>
        <taxon>Roseomonas</taxon>
    </lineage>
</organism>
<comment type="caution">
    <text evidence="1">The sequence shown here is derived from an EMBL/GenBank/DDBJ whole genome shotgun (WGS) entry which is preliminary data.</text>
</comment>
<gene>
    <name evidence="1" type="ORF">KPL78_19470</name>
</gene>
<protein>
    <submittedName>
        <fullName evidence="1">DUF4410 domain-containing protein</fullName>
    </submittedName>
</protein>
<accession>A0ABS7ACL4</accession>
<dbReference type="EMBL" id="JAHYBZ010000007">
    <property type="protein sequence ID" value="MBW6400049.1"/>
    <property type="molecule type" value="Genomic_DNA"/>
</dbReference>
<evidence type="ECO:0000313" key="2">
    <source>
        <dbReference type="Proteomes" id="UP001196565"/>
    </source>
</evidence>
<dbReference type="Pfam" id="PF14366">
    <property type="entry name" value="DUF4410"/>
    <property type="match status" value="1"/>
</dbReference>
<dbReference type="RefSeq" id="WP_219764664.1">
    <property type="nucleotide sequence ID" value="NZ_JAHYBZ010000007.1"/>
</dbReference>
<keyword evidence="2" id="KW-1185">Reference proteome</keyword>
<dbReference type="Proteomes" id="UP001196565">
    <property type="component" value="Unassembled WGS sequence"/>
</dbReference>
<evidence type="ECO:0000313" key="1">
    <source>
        <dbReference type="EMBL" id="MBW6400049.1"/>
    </source>
</evidence>
<dbReference type="InterPro" id="IPR025522">
    <property type="entry name" value="DUF4410"/>
</dbReference>